<dbReference type="PANTHER" id="PTHR47331">
    <property type="entry name" value="PHD-TYPE DOMAIN-CONTAINING PROTEIN"/>
    <property type="match status" value="1"/>
</dbReference>
<name>A0A8B6CIE5_MYTGA</name>
<evidence type="ECO:0000313" key="4">
    <source>
        <dbReference type="Proteomes" id="UP000596742"/>
    </source>
</evidence>
<evidence type="ECO:0000256" key="1">
    <source>
        <dbReference type="SAM" id="Coils"/>
    </source>
</evidence>
<evidence type="ECO:0000256" key="2">
    <source>
        <dbReference type="SAM" id="MobiDB-lite"/>
    </source>
</evidence>
<dbReference type="PANTHER" id="PTHR47331:SF7">
    <property type="match status" value="1"/>
</dbReference>
<evidence type="ECO:0000313" key="3">
    <source>
        <dbReference type="EMBL" id="VDI05040.1"/>
    </source>
</evidence>
<dbReference type="OrthoDB" id="10071960at2759"/>
<comment type="caution">
    <text evidence="3">The sequence shown here is derived from an EMBL/GenBank/DDBJ whole genome shotgun (WGS) entry which is preliminary data.</text>
</comment>
<sequence length="509" mass="57844">MDKGFESLRIRKLTEKAAVEFEATNDGFVTDLRRKWTTIKNVISSFSSSITTVEYIENIEKDISKLYAELCSTSSSYMLFLTNIRTEDSIRLYHEHLEAMSKCKKTVEETIKHIDDARQRALEVASQRTKGSSRHSQVSNASSALSRKRAKAEAAKAKLVFAEQEIILKKEQAALEEQEMTIKAASSRKMLELEADLKLLASRQDLAVAEAEAEVYESGSVINGPSLRTLEKLDQLKLINPIERTNQYVKDQINFINADNQPMSKPTAPLNVNAQTFSPVAQDNNIQISNQPFQNLKFMRDMTKMKNDPGFSYPNESSSTPTTVKEKAKFPRNNHSRPQIAVNKTEVKSERNQVSKTCPLHNTNHSLNNCRGFKEKSFEDRKKFLREHNICFKCCNSDQHKSKDCKEKVPCEACGSESHASAMHLGFTEHKSRVNHGEEKNIPEQDAVTKCTQICKQQFSGKSCAKIVQVKNSQIRLAKQNTNILCDFRRSKQQDLGELQYSGYFEYNL</sequence>
<feature type="region of interest" description="Disordered" evidence="2">
    <location>
        <begin position="126"/>
        <end position="145"/>
    </location>
</feature>
<dbReference type="AlphaFoldDB" id="A0A8B6CIE5"/>
<reference evidence="3" key="1">
    <citation type="submission" date="2018-11" db="EMBL/GenBank/DDBJ databases">
        <authorList>
            <person name="Alioto T."/>
            <person name="Alioto T."/>
        </authorList>
    </citation>
    <scope>NUCLEOTIDE SEQUENCE</scope>
</reference>
<protein>
    <submittedName>
        <fullName evidence="3">Uncharacterized protein</fullName>
    </submittedName>
</protein>
<proteinExistence type="predicted"/>
<gene>
    <name evidence="3" type="ORF">MGAL_10B083603</name>
</gene>
<feature type="compositionally biased region" description="Polar residues" evidence="2">
    <location>
        <begin position="126"/>
        <end position="138"/>
    </location>
</feature>
<keyword evidence="1" id="KW-0175">Coiled coil</keyword>
<dbReference type="EMBL" id="UYJE01001773">
    <property type="protein sequence ID" value="VDI05040.1"/>
    <property type="molecule type" value="Genomic_DNA"/>
</dbReference>
<feature type="compositionally biased region" description="Polar residues" evidence="2">
    <location>
        <begin position="314"/>
        <end position="323"/>
    </location>
</feature>
<feature type="region of interest" description="Disordered" evidence="2">
    <location>
        <begin position="311"/>
        <end position="337"/>
    </location>
</feature>
<organism evidence="3 4">
    <name type="scientific">Mytilus galloprovincialis</name>
    <name type="common">Mediterranean mussel</name>
    <dbReference type="NCBI Taxonomy" id="29158"/>
    <lineage>
        <taxon>Eukaryota</taxon>
        <taxon>Metazoa</taxon>
        <taxon>Spiralia</taxon>
        <taxon>Lophotrochozoa</taxon>
        <taxon>Mollusca</taxon>
        <taxon>Bivalvia</taxon>
        <taxon>Autobranchia</taxon>
        <taxon>Pteriomorphia</taxon>
        <taxon>Mytilida</taxon>
        <taxon>Mytiloidea</taxon>
        <taxon>Mytilidae</taxon>
        <taxon>Mytilinae</taxon>
        <taxon>Mytilus</taxon>
    </lineage>
</organism>
<accession>A0A8B6CIE5</accession>
<dbReference type="Proteomes" id="UP000596742">
    <property type="component" value="Unassembled WGS sequence"/>
</dbReference>
<feature type="coiled-coil region" evidence="1">
    <location>
        <begin position="145"/>
        <end position="188"/>
    </location>
</feature>
<keyword evidence="4" id="KW-1185">Reference proteome</keyword>